<dbReference type="Proteomes" id="UP000001542">
    <property type="component" value="Unassembled WGS sequence"/>
</dbReference>
<evidence type="ECO:0000256" key="1">
    <source>
        <dbReference type="SAM" id="MobiDB-lite"/>
    </source>
</evidence>
<feature type="region of interest" description="Disordered" evidence="1">
    <location>
        <begin position="1"/>
        <end position="21"/>
    </location>
</feature>
<dbReference type="KEGG" id="tva:5465295"/>
<dbReference type="VEuPathDB" id="TrichDB:TVAG_178090"/>
<dbReference type="InterPro" id="IPR007282">
    <property type="entry name" value="NOT2/3/5_C"/>
</dbReference>
<accession>A2DIG1</accession>
<dbReference type="VEuPathDB" id="TrichDB:TVAGG3_0601200"/>
<dbReference type="GO" id="GO:0006355">
    <property type="term" value="P:regulation of DNA-templated transcription"/>
    <property type="evidence" value="ECO:0007669"/>
    <property type="project" value="InterPro"/>
</dbReference>
<evidence type="ECO:0000313" key="4">
    <source>
        <dbReference type="Proteomes" id="UP000001542"/>
    </source>
</evidence>
<dbReference type="STRING" id="5722.A2DIG1"/>
<dbReference type="Pfam" id="PF04153">
    <property type="entry name" value="NOT2_3_5_C"/>
    <property type="match status" value="1"/>
</dbReference>
<gene>
    <name evidence="3" type="ORF">TVAG_178090</name>
</gene>
<dbReference type="Gene3D" id="2.30.30.1020">
    <property type="entry name" value="CCR4-NOT complex subunit 2/3/5, C-terminal domain"/>
    <property type="match status" value="1"/>
</dbReference>
<reference evidence="3" key="1">
    <citation type="submission" date="2006-10" db="EMBL/GenBank/DDBJ databases">
        <authorList>
            <person name="Amadeo P."/>
            <person name="Zhao Q."/>
            <person name="Wortman J."/>
            <person name="Fraser-Liggett C."/>
            <person name="Carlton J."/>
        </authorList>
    </citation>
    <scope>NUCLEOTIDE SEQUENCE</scope>
    <source>
        <strain evidence="3">G3</strain>
    </source>
</reference>
<dbReference type="EMBL" id="DS113204">
    <property type="protein sequence ID" value="EAY19765.1"/>
    <property type="molecule type" value="Genomic_DNA"/>
</dbReference>
<dbReference type="AlphaFoldDB" id="A2DIG1"/>
<keyword evidence="4" id="KW-1185">Reference proteome</keyword>
<sequence length="185" mass="21433">MSKSAPISHNQIERNSPKNNNSAIPCVVMQKVQEPKFPSIEISKPYDFESNFIQSQNMEADPEFELPNLGIDFQATTPLLPYVYYIGSDSPMAAQGQYPASIYYPHEPDSTNAINRIKSFNDFSLLFIFYVHAREKIQFEAAQELTNRKYVYDKENKIWYNPAGQIFEYNTWSFIEPSDYGKISR</sequence>
<protein>
    <recommendedName>
        <fullName evidence="2">NOT2/NOT3/NOT5 C-terminal domain-containing protein</fullName>
    </recommendedName>
</protein>
<dbReference type="OrthoDB" id="25391at2759"/>
<dbReference type="SMR" id="A2DIG1"/>
<evidence type="ECO:0000313" key="3">
    <source>
        <dbReference type="EMBL" id="EAY19765.1"/>
    </source>
</evidence>
<feature type="compositionally biased region" description="Polar residues" evidence="1">
    <location>
        <begin position="1"/>
        <end position="10"/>
    </location>
</feature>
<proteinExistence type="predicted"/>
<feature type="domain" description="NOT2/NOT3/NOT5 C-terminal" evidence="2">
    <location>
        <begin position="95"/>
        <end position="163"/>
    </location>
</feature>
<name>A2DIG1_TRIV3</name>
<evidence type="ECO:0000259" key="2">
    <source>
        <dbReference type="Pfam" id="PF04153"/>
    </source>
</evidence>
<dbReference type="InterPro" id="IPR038635">
    <property type="entry name" value="CCR4-NOT_su2/3/5_C_sf"/>
</dbReference>
<reference evidence="3" key="2">
    <citation type="journal article" date="2007" name="Science">
        <title>Draft genome sequence of the sexually transmitted pathogen Trichomonas vaginalis.</title>
        <authorList>
            <person name="Carlton J.M."/>
            <person name="Hirt R.P."/>
            <person name="Silva J.C."/>
            <person name="Delcher A.L."/>
            <person name="Schatz M."/>
            <person name="Zhao Q."/>
            <person name="Wortman J.R."/>
            <person name="Bidwell S.L."/>
            <person name="Alsmark U.C.M."/>
            <person name="Besteiro S."/>
            <person name="Sicheritz-Ponten T."/>
            <person name="Noel C.J."/>
            <person name="Dacks J.B."/>
            <person name="Foster P.G."/>
            <person name="Simillion C."/>
            <person name="Van de Peer Y."/>
            <person name="Miranda-Saavedra D."/>
            <person name="Barton G.J."/>
            <person name="Westrop G.D."/>
            <person name="Mueller S."/>
            <person name="Dessi D."/>
            <person name="Fiori P.L."/>
            <person name="Ren Q."/>
            <person name="Paulsen I."/>
            <person name="Zhang H."/>
            <person name="Bastida-Corcuera F.D."/>
            <person name="Simoes-Barbosa A."/>
            <person name="Brown M.T."/>
            <person name="Hayes R.D."/>
            <person name="Mukherjee M."/>
            <person name="Okumura C.Y."/>
            <person name="Schneider R."/>
            <person name="Smith A.J."/>
            <person name="Vanacova S."/>
            <person name="Villalvazo M."/>
            <person name="Haas B.J."/>
            <person name="Pertea M."/>
            <person name="Feldblyum T.V."/>
            <person name="Utterback T.R."/>
            <person name="Shu C.L."/>
            <person name="Osoegawa K."/>
            <person name="de Jong P.J."/>
            <person name="Hrdy I."/>
            <person name="Horvathova L."/>
            <person name="Zubacova Z."/>
            <person name="Dolezal P."/>
            <person name="Malik S.B."/>
            <person name="Logsdon J.M. Jr."/>
            <person name="Henze K."/>
            <person name="Gupta A."/>
            <person name="Wang C.C."/>
            <person name="Dunne R.L."/>
            <person name="Upcroft J.A."/>
            <person name="Upcroft P."/>
            <person name="White O."/>
            <person name="Salzberg S.L."/>
            <person name="Tang P."/>
            <person name="Chiu C.-H."/>
            <person name="Lee Y.-S."/>
            <person name="Embley T.M."/>
            <person name="Coombs G.H."/>
            <person name="Mottram J.C."/>
            <person name="Tachezy J."/>
            <person name="Fraser-Liggett C.M."/>
            <person name="Johnson P.J."/>
        </authorList>
    </citation>
    <scope>NUCLEOTIDE SEQUENCE [LARGE SCALE GENOMIC DNA]</scope>
    <source>
        <strain evidence="3">G3</strain>
    </source>
</reference>
<dbReference type="RefSeq" id="XP_001580751.1">
    <property type="nucleotide sequence ID" value="XM_001580701.1"/>
</dbReference>
<organism evidence="3 4">
    <name type="scientific">Trichomonas vaginalis (strain ATCC PRA-98 / G3)</name>
    <dbReference type="NCBI Taxonomy" id="412133"/>
    <lineage>
        <taxon>Eukaryota</taxon>
        <taxon>Metamonada</taxon>
        <taxon>Parabasalia</taxon>
        <taxon>Trichomonadida</taxon>
        <taxon>Trichomonadidae</taxon>
        <taxon>Trichomonas</taxon>
    </lineage>
</organism>
<dbReference type="InParanoid" id="A2DIG1"/>